<dbReference type="AlphaFoldDB" id="A0A6A5BGP8"/>
<dbReference type="VEuPathDB" id="AmoebaDB:NF0033830"/>
<name>A0A6A5BGP8_NAEFO</name>
<proteinExistence type="predicted"/>
<dbReference type="Proteomes" id="UP000444721">
    <property type="component" value="Unassembled WGS sequence"/>
</dbReference>
<gene>
    <name evidence="1" type="ORF">FDP41_008377</name>
</gene>
<organism evidence="1 2">
    <name type="scientific">Naegleria fowleri</name>
    <name type="common">Brain eating amoeba</name>
    <dbReference type="NCBI Taxonomy" id="5763"/>
    <lineage>
        <taxon>Eukaryota</taxon>
        <taxon>Discoba</taxon>
        <taxon>Heterolobosea</taxon>
        <taxon>Tetramitia</taxon>
        <taxon>Eutetramitia</taxon>
        <taxon>Vahlkampfiidae</taxon>
        <taxon>Naegleria</taxon>
    </lineage>
</organism>
<comment type="caution">
    <text evidence="1">The sequence shown here is derived from an EMBL/GenBank/DDBJ whole genome shotgun (WGS) entry which is preliminary data.</text>
</comment>
<protein>
    <submittedName>
        <fullName evidence="1">Uncharacterized protein</fullName>
    </submittedName>
</protein>
<dbReference type="EMBL" id="VFQX01000061">
    <property type="protein sequence ID" value="KAF0973170.1"/>
    <property type="molecule type" value="Genomic_DNA"/>
</dbReference>
<accession>A0A6A5BGP8</accession>
<evidence type="ECO:0000313" key="2">
    <source>
        <dbReference type="Proteomes" id="UP000444721"/>
    </source>
</evidence>
<sequence>MMGSFSFNMGERDPSDPSQLIYKLENRKMILRKGNPLEIPPPYSNYLVNQQQVPTTTTSREPPTVHATFDMSQSPFRPGCGLEFVTDPHSH</sequence>
<reference evidence="1 2" key="1">
    <citation type="journal article" date="2019" name="Sci. Rep.">
        <title>Nanopore sequencing improves the draft genome of the human pathogenic amoeba Naegleria fowleri.</title>
        <authorList>
            <person name="Liechti N."/>
            <person name="Schurch N."/>
            <person name="Bruggmann R."/>
            <person name="Wittwer M."/>
        </authorList>
    </citation>
    <scope>NUCLEOTIDE SEQUENCE [LARGE SCALE GENOMIC DNA]</scope>
    <source>
        <strain evidence="1 2">ATCC 30894</strain>
    </source>
</reference>
<dbReference type="VEuPathDB" id="AmoebaDB:FDP41_008377"/>
<evidence type="ECO:0000313" key="1">
    <source>
        <dbReference type="EMBL" id="KAF0973170.1"/>
    </source>
</evidence>
<dbReference type="GeneID" id="68115595"/>
<keyword evidence="2" id="KW-1185">Reference proteome</keyword>
<dbReference type="VEuPathDB" id="AmoebaDB:NfTy_093770"/>
<dbReference type="RefSeq" id="XP_044557883.1">
    <property type="nucleotide sequence ID" value="XM_044712223.1"/>
</dbReference>